<evidence type="ECO:0000259" key="1">
    <source>
        <dbReference type="Pfam" id="PF01965"/>
    </source>
</evidence>
<proteinExistence type="predicted"/>
<dbReference type="SUPFAM" id="SSF52317">
    <property type="entry name" value="Class I glutamine amidotransferase-like"/>
    <property type="match status" value="1"/>
</dbReference>
<keyword evidence="3" id="KW-1185">Reference proteome</keyword>
<dbReference type="InterPro" id="IPR029062">
    <property type="entry name" value="Class_I_gatase-like"/>
</dbReference>
<name>A0A8H6KBH0_9PEZI</name>
<gene>
    <name evidence="2" type="ORF">CMUS01_08531</name>
</gene>
<dbReference type="PANTHER" id="PTHR43130">
    <property type="entry name" value="ARAC-FAMILY TRANSCRIPTIONAL REGULATOR"/>
    <property type="match status" value="1"/>
</dbReference>
<reference evidence="2" key="1">
    <citation type="journal article" date="2020" name="Phytopathology">
        <title>Genome Sequence Resources of Colletotrichum truncatum, C. plurivorum, C. musicola, and C. sojae: Four Species Pathogenic to Soybean (Glycine max).</title>
        <authorList>
            <person name="Rogerio F."/>
            <person name="Boufleur T.R."/>
            <person name="Ciampi-Guillardi M."/>
            <person name="Sukno S.A."/>
            <person name="Thon M.R."/>
            <person name="Massola Junior N.S."/>
            <person name="Baroncelli R."/>
        </authorList>
    </citation>
    <scope>NUCLEOTIDE SEQUENCE</scope>
    <source>
        <strain evidence="2">LFN0074</strain>
    </source>
</reference>
<dbReference type="InterPro" id="IPR002818">
    <property type="entry name" value="DJ-1/PfpI"/>
</dbReference>
<protein>
    <submittedName>
        <fullName evidence="2">Dj-1 family protein</fullName>
    </submittedName>
</protein>
<dbReference type="Pfam" id="PF01965">
    <property type="entry name" value="DJ-1_PfpI"/>
    <property type="match status" value="1"/>
</dbReference>
<dbReference type="CDD" id="cd03139">
    <property type="entry name" value="GATase1_PfpI_2"/>
    <property type="match status" value="1"/>
</dbReference>
<comment type="caution">
    <text evidence="2">The sequence shown here is derived from an EMBL/GenBank/DDBJ whole genome shotgun (WGS) entry which is preliminary data.</text>
</comment>
<sequence>MSQRRDLTLSIIAHKVGPVSTRSPPSGANPDNQPKALEAHVMATHNFANAPPLDILLVPGGSGNGALERENDTAIADFIAARYQELKFLLSVCTGAKHLAISGVLDGRHATTNKASWSIVVKHGRNVSWIPTARWTQDGNIWTSSGVSAGMDMTYAFLKQLYGEEQAGSVMNGMEYAPHVDPDWDPFSIVWKVSSEETPAAARVRSHEWLAYMS</sequence>
<feature type="domain" description="DJ-1/PfpI" evidence="1">
    <location>
        <begin position="45"/>
        <end position="160"/>
    </location>
</feature>
<accession>A0A8H6KBH0</accession>
<dbReference type="InterPro" id="IPR052158">
    <property type="entry name" value="INH-QAR"/>
</dbReference>
<evidence type="ECO:0000313" key="2">
    <source>
        <dbReference type="EMBL" id="KAF6828534.1"/>
    </source>
</evidence>
<dbReference type="PANTHER" id="PTHR43130:SF15">
    <property type="entry name" value="THIJ_PFPI FAMILY PROTEIN (AFU_ORTHOLOGUE AFUA_5G14240)"/>
    <property type="match status" value="1"/>
</dbReference>
<evidence type="ECO:0000313" key="3">
    <source>
        <dbReference type="Proteomes" id="UP000639643"/>
    </source>
</evidence>
<dbReference type="AlphaFoldDB" id="A0A8H6KBH0"/>
<dbReference type="Proteomes" id="UP000639643">
    <property type="component" value="Unassembled WGS sequence"/>
</dbReference>
<dbReference type="OrthoDB" id="543156at2759"/>
<organism evidence="2 3">
    <name type="scientific">Colletotrichum musicola</name>
    <dbReference type="NCBI Taxonomy" id="2175873"/>
    <lineage>
        <taxon>Eukaryota</taxon>
        <taxon>Fungi</taxon>
        <taxon>Dikarya</taxon>
        <taxon>Ascomycota</taxon>
        <taxon>Pezizomycotina</taxon>
        <taxon>Sordariomycetes</taxon>
        <taxon>Hypocreomycetidae</taxon>
        <taxon>Glomerellales</taxon>
        <taxon>Glomerellaceae</taxon>
        <taxon>Colletotrichum</taxon>
        <taxon>Colletotrichum orchidearum species complex</taxon>
    </lineage>
</organism>
<dbReference type="Gene3D" id="3.40.50.880">
    <property type="match status" value="1"/>
</dbReference>
<dbReference type="EMBL" id="WIGM01000335">
    <property type="protein sequence ID" value="KAF6828534.1"/>
    <property type="molecule type" value="Genomic_DNA"/>
</dbReference>